<feature type="transmembrane region" description="Helical" evidence="1">
    <location>
        <begin position="9"/>
        <end position="27"/>
    </location>
</feature>
<dbReference type="STRING" id="375574.GCA_001418035_02146"/>
<dbReference type="OrthoDB" id="8587755at2"/>
<dbReference type="Proteomes" id="UP000243535">
    <property type="component" value="Unassembled WGS sequence"/>
</dbReference>
<dbReference type="AlphaFoldDB" id="A0A0K6H2T4"/>
<protein>
    <recommendedName>
        <fullName evidence="2">DUF3592 domain-containing protein</fullName>
    </recommendedName>
</protein>
<evidence type="ECO:0000313" key="3">
    <source>
        <dbReference type="EMBL" id="CUA85293.1"/>
    </source>
</evidence>
<evidence type="ECO:0000256" key="1">
    <source>
        <dbReference type="SAM" id="Phobius"/>
    </source>
</evidence>
<accession>A0A0K6H2T4</accession>
<keyword evidence="1" id="KW-0472">Membrane</keyword>
<dbReference type="InterPro" id="IPR021994">
    <property type="entry name" value="DUF3592"/>
</dbReference>
<name>A0A0K6H2T4_9NEIS</name>
<dbReference type="Pfam" id="PF12158">
    <property type="entry name" value="DUF3592"/>
    <property type="match status" value="1"/>
</dbReference>
<sequence length="164" mass="18806">MMSLRRRTSLLMFAFLASLLVLLYFLLKPGPEMATWPTAEGRILASRLQVVSPPHAPDQISWQARVQYRYTVQGHSYRQDRIFAVDSSLPGDKTSAEDIVRRYPAGKKVVVYYNPHNPRAAVLVRGPSDDVRLARFILGALTLLFGYSLWRQLRHAYHLRRNPA</sequence>
<keyword evidence="1" id="KW-0812">Transmembrane</keyword>
<keyword evidence="4" id="KW-1185">Reference proteome</keyword>
<dbReference type="EMBL" id="CYHA01000005">
    <property type="protein sequence ID" value="CUA85293.1"/>
    <property type="molecule type" value="Genomic_DNA"/>
</dbReference>
<evidence type="ECO:0000259" key="2">
    <source>
        <dbReference type="Pfam" id="PF12158"/>
    </source>
</evidence>
<feature type="domain" description="DUF3592" evidence="2">
    <location>
        <begin position="39"/>
        <end position="127"/>
    </location>
</feature>
<feature type="transmembrane region" description="Helical" evidence="1">
    <location>
        <begin position="133"/>
        <end position="150"/>
    </location>
</feature>
<reference evidence="4" key="1">
    <citation type="submission" date="2015-08" db="EMBL/GenBank/DDBJ databases">
        <authorList>
            <person name="Varghese N."/>
        </authorList>
    </citation>
    <scope>NUCLEOTIDE SEQUENCE [LARGE SCALE GENOMIC DNA]</scope>
    <source>
        <strain evidence="4">DSM 17901</strain>
    </source>
</reference>
<organism evidence="3 4">
    <name type="scientific">Gulbenkiania indica</name>
    <dbReference type="NCBI Taxonomy" id="375574"/>
    <lineage>
        <taxon>Bacteria</taxon>
        <taxon>Pseudomonadati</taxon>
        <taxon>Pseudomonadota</taxon>
        <taxon>Betaproteobacteria</taxon>
        <taxon>Neisseriales</taxon>
        <taxon>Chromobacteriaceae</taxon>
        <taxon>Gulbenkiania</taxon>
    </lineage>
</organism>
<gene>
    <name evidence="3" type="ORF">Ga0061063_2361</name>
</gene>
<keyword evidence="1" id="KW-1133">Transmembrane helix</keyword>
<proteinExistence type="predicted"/>
<evidence type="ECO:0000313" key="4">
    <source>
        <dbReference type="Proteomes" id="UP000243535"/>
    </source>
</evidence>
<dbReference type="RefSeq" id="WP_055434248.1">
    <property type="nucleotide sequence ID" value="NZ_CYHA01000005.1"/>
</dbReference>